<dbReference type="Proteomes" id="UP000258309">
    <property type="component" value="Unassembled WGS sequence"/>
</dbReference>
<dbReference type="EC" id="4.3.2.9" evidence="1"/>
<keyword evidence="6" id="KW-1185">Reference proteome</keyword>
<evidence type="ECO:0000256" key="1">
    <source>
        <dbReference type="ARBA" id="ARBA00012346"/>
    </source>
</evidence>
<keyword evidence="2" id="KW-0456">Lyase</keyword>
<feature type="binding site" evidence="4">
    <location>
        <position position="221"/>
    </location>
    <ligand>
        <name>substrate</name>
    </ligand>
</feature>
<dbReference type="AlphaFoldDB" id="A0A3E2HDS4"/>
<evidence type="ECO:0000256" key="4">
    <source>
        <dbReference type="PIRSR" id="PIRSR617939-2"/>
    </source>
</evidence>
<dbReference type="GO" id="GO:0003839">
    <property type="term" value="F:gamma-glutamylcyclotransferase activity"/>
    <property type="evidence" value="ECO:0007669"/>
    <property type="project" value="UniProtKB-EC"/>
</dbReference>
<evidence type="ECO:0000256" key="2">
    <source>
        <dbReference type="ARBA" id="ARBA00023239"/>
    </source>
</evidence>
<organism evidence="5 6">
    <name type="scientific">Scytalidium lignicola</name>
    <name type="common">Hyphomycete</name>
    <dbReference type="NCBI Taxonomy" id="5539"/>
    <lineage>
        <taxon>Eukaryota</taxon>
        <taxon>Fungi</taxon>
        <taxon>Dikarya</taxon>
        <taxon>Ascomycota</taxon>
        <taxon>Pezizomycotina</taxon>
        <taxon>Leotiomycetes</taxon>
        <taxon>Leotiomycetes incertae sedis</taxon>
        <taxon>Scytalidium</taxon>
    </lineage>
</organism>
<gene>
    <name evidence="5" type="ORF">B7463_g5102</name>
</gene>
<comment type="caution">
    <text evidence="5">The sequence shown here is derived from an EMBL/GenBank/DDBJ whole genome shotgun (WGS) entry which is preliminary data.</text>
</comment>
<evidence type="ECO:0000313" key="5">
    <source>
        <dbReference type="EMBL" id="RFU31251.1"/>
    </source>
</evidence>
<feature type="non-terminal residue" evidence="5">
    <location>
        <position position="344"/>
    </location>
</feature>
<sequence>MSESFQLPNKRSAYSALRTFFNVHLSPTSKPDECIKLPRISDTRLAQDSATESSESAKDKTVLYLAYGSNLSAETFKGVRGIKPLSAINVHVPSLDLTFDLPGIPYIEPCFANTRYHTDEPSHGRSTRDYHKDRWHKGLIGVVYEVTPEDYATIIATEGGGASYQDIMVQCYALPSGIGKVDPIPNGTPFKAHTLLCPAGEGEGNRFSRPDPSYAQASARYLKLITDGGEEHSLPDEYMAYLYNIRPYSITTVKQKLGKAIFLTFWMPLLIALIGLGKVLADKDGKIPEWLANLTALLLQFLWGSYDLFFKRVFGDGERTIGDDDEDDEGGDTWPEKRIMLSSV</sequence>
<dbReference type="Gene3D" id="3.10.490.10">
    <property type="entry name" value="Gamma-glutamyl cyclotransferase-like"/>
    <property type="match status" value="1"/>
</dbReference>
<protein>
    <recommendedName>
        <fullName evidence="1">gamma-glutamylcyclotransferase</fullName>
        <ecNumber evidence="1">4.3.2.9</ecNumber>
    </recommendedName>
</protein>
<feature type="active site" description="Proton acceptor" evidence="3">
    <location>
        <position position="158"/>
    </location>
</feature>
<dbReference type="InterPro" id="IPR017939">
    <property type="entry name" value="G-Glutamylcylcotransferase"/>
</dbReference>
<proteinExistence type="predicted"/>
<evidence type="ECO:0000256" key="3">
    <source>
        <dbReference type="PIRSR" id="PIRSR617939-1"/>
    </source>
</evidence>
<evidence type="ECO:0000313" key="6">
    <source>
        <dbReference type="Proteomes" id="UP000258309"/>
    </source>
</evidence>
<feature type="non-terminal residue" evidence="5">
    <location>
        <position position="1"/>
    </location>
</feature>
<dbReference type="OMA" id="CFAGTQY"/>
<name>A0A3E2HDS4_SCYLI</name>
<dbReference type="PANTHER" id="PTHR12935:SF0">
    <property type="entry name" value="GAMMA-GLUTAMYLCYCLOTRANSFERASE"/>
    <property type="match status" value="1"/>
</dbReference>
<accession>A0A3E2HDS4</accession>
<feature type="binding site" evidence="4">
    <location>
        <begin position="64"/>
        <end position="69"/>
    </location>
    <ligand>
        <name>substrate</name>
    </ligand>
</feature>
<dbReference type="PANTHER" id="PTHR12935">
    <property type="entry name" value="GAMMA-GLUTAMYLCYCLOTRANSFERASE"/>
    <property type="match status" value="1"/>
</dbReference>
<dbReference type="OrthoDB" id="2017317at2759"/>
<dbReference type="EMBL" id="NCSJ02000080">
    <property type="protein sequence ID" value="RFU31251.1"/>
    <property type="molecule type" value="Genomic_DNA"/>
</dbReference>
<reference evidence="5 6" key="1">
    <citation type="submission" date="2018-05" db="EMBL/GenBank/DDBJ databases">
        <title>Draft genome sequence of Scytalidium lignicola DSM 105466, a ubiquitous saprotrophic fungus.</title>
        <authorList>
            <person name="Buettner E."/>
            <person name="Gebauer A.M."/>
            <person name="Hofrichter M."/>
            <person name="Liers C."/>
            <person name="Kellner H."/>
        </authorList>
    </citation>
    <scope>NUCLEOTIDE SEQUENCE [LARGE SCALE GENOMIC DNA]</scope>
    <source>
        <strain evidence="5 6">DSM 105466</strain>
    </source>
</reference>
<dbReference type="STRING" id="5539.A0A3E2HDS4"/>